<gene>
    <name evidence="3" type="ORF">HGA08_04425</name>
</gene>
<evidence type="ECO:0000256" key="1">
    <source>
        <dbReference type="SAM" id="MobiDB-lite"/>
    </source>
</evidence>
<sequence length="368" mass="38814">MSPKGTKQLGDVHDLPACAPDALKYLFRVAEAVIQEQIRMLGSGTPSKAPDMQKLLSSSGFSDPENESKMIDDYKGHKTEMNDATTGLEHKDKGVVVKTAGIGDAVTDAYSAIDTAVGELNAKVDASFKAVRTVATIDKNGNKSTHEELPKHIVDGLFKAAWETVNTTYDKAHGVTDKAAAAAVAINEATPPAPPPSAGGGQYPSSPVPSHVRQAAFNPSDGPAPSITEGQKPTAEAIYQYLLEKGFTPAQAAGIIGNMQIESGFETDAYNAGEGAIGLCQWEGGRRTNLEAFAAGKNLGDWRTQVDFMVHEMQTSESLAYSQVKAAQTPGEAAAAFDQYYERSSGEARGQRISAAQNFAGSMADVAV</sequence>
<proteinExistence type="predicted"/>
<dbReference type="InterPro" id="IPR041219">
    <property type="entry name" value="Phage_lysozyme2"/>
</dbReference>
<accession>A0A846XYY4</accession>
<reference evidence="3 4" key="1">
    <citation type="submission" date="2020-04" db="EMBL/GenBank/DDBJ databases">
        <title>MicrobeNet Type strains.</title>
        <authorList>
            <person name="Nicholson A.C."/>
        </authorList>
    </citation>
    <scope>NUCLEOTIDE SEQUENCE [LARGE SCALE GENOMIC DNA]</scope>
    <source>
        <strain evidence="3 4">JCM 12354</strain>
    </source>
</reference>
<feature type="domain" description="Phage tail lysozyme" evidence="2">
    <location>
        <begin position="234"/>
        <end position="360"/>
    </location>
</feature>
<dbReference type="Pfam" id="PF18013">
    <property type="entry name" value="Phage_lysozyme2"/>
    <property type="match status" value="1"/>
</dbReference>
<dbReference type="Proteomes" id="UP000565711">
    <property type="component" value="Unassembled WGS sequence"/>
</dbReference>
<evidence type="ECO:0000313" key="4">
    <source>
        <dbReference type="Proteomes" id="UP000565711"/>
    </source>
</evidence>
<evidence type="ECO:0000259" key="2">
    <source>
        <dbReference type="Pfam" id="PF18013"/>
    </source>
</evidence>
<dbReference type="RefSeq" id="WP_067868197.1">
    <property type="nucleotide sequence ID" value="NZ_JAAXOP010000002.1"/>
</dbReference>
<name>A0A846XYY4_9NOCA</name>
<dbReference type="EMBL" id="JAAXOP010000002">
    <property type="protein sequence ID" value="NKY49459.1"/>
    <property type="molecule type" value="Genomic_DNA"/>
</dbReference>
<dbReference type="Gene3D" id="1.10.530.10">
    <property type="match status" value="1"/>
</dbReference>
<protein>
    <recommendedName>
        <fullName evidence="2">Phage tail lysozyme domain-containing protein</fullName>
    </recommendedName>
</protein>
<keyword evidence="4" id="KW-1185">Reference proteome</keyword>
<feature type="region of interest" description="Disordered" evidence="1">
    <location>
        <begin position="188"/>
        <end position="230"/>
    </location>
</feature>
<organism evidence="3 4">
    <name type="scientific">Nocardia vermiculata</name>
    <dbReference type="NCBI Taxonomy" id="257274"/>
    <lineage>
        <taxon>Bacteria</taxon>
        <taxon>Bacillati</taxon>
        <taxon>Actinomycetota</taxon>
        <taxon>Actinomycetes</taxon>
        <taxon>Mycobacteriales</taxon>
        <taxon>Nocardiaceae</taxon>
        <taxon>Nocardia</taxon>
    </lineage>
</organism>
<evidence type="ECO:0000313" key="3">
    <source>
        <dbReference type="EMBL" id="NKY49459.1"/>
    </source>
</evidence>
<dbReference type="AlphaFoldDB" id="A0A846XYY4"/>
<comment type="caution">
    <text evidence="3">The sequence shown here is derived from an EMBL/GenBank/DDBJ whole genome shotgun (WGS) entry which is preliminary data.</text>
</comment>